<gene>
    <name evidence="2" type="ORF">HKI87_02g14650</name>
</gene>
<accession>A0AAX4P0X1</accession>
<evidence type="ECO:0000313" key="3">
    <source>
        <dbReference type="Proteomes" id="UP001472866"/>
    </source>
</evidence>
<keyword evidence="3" id="KW-1185">Reference proteome</keyword>
<sequence length="634" mass="69590">MGGGSSDPGRQTTLSMFRRGATESSDAIPRKATDSQIRAGTQTSVATQPGLGSSSSDGQTVLPLVVHAACNTKTMDPMLANSLENYWGDYYLACRSKRTGPATAKGSRPRRSERGALLHRFGVDGSDSDGDGELGRRSESSQEMDGLRFVEMVSKLSSSRVSSIPHEIVEKVLKIVGNHPCHNHLLLLSHEAYLCLRRLHQARPPTRAVASKVELAGSEVVQGLQLVVDTGAWSPLSLDRCMNGEDAVMDGSDLEATPSRARPSGKGRRNRASAWHAYAGKVESLLNAYLELEKGVELSEEAARAAEGTTLALRHLTNVLGDDLEARVRVCRYYRSLPREEARRRTGMSLKQARYVLTESHMCSLFSLTHKTVDGGGGTICLKSFVHKVLRLRLAAARHLRWGEGGPLASGLTREVCDLADTIFNLTYTLYAEIECCVDHTEYGAVENDRKALDTWVSNLFFNRLVLGTTWDKNTLLQGFRDPEHKLRFIGELVAQCISNFSSVPENLITLREAAKMKGSMTMSYSVEEDEILEYIKHHTRGTVVSLELIDNVALVITHIFQAKLSLAKEQQSRPARKKLLEELKQVLEKVRGVSSGTKSEKGGNGSNRLVGNVYQLSSYAICQIAICLSVLSS</sequence>
<evidence type="ECO:0000313" key="2">
    <source>
        <dbReference type="EMBL" id="WZN59937.1"/>
    </source>
</evidence>
<protein>
    <submittedName>
        <fullName evidence="2">Uncharacterized protein</fullName>
    </submittedName>
</protein>
<evidence type="ECO:0000256" key="1">
    <source>
        <dbReference type="SAM" id="MobiDB-lite"/>
    </source>
</evidence>
<feature type="compositionally biased region" description="Basic and acidic residues" evidence="1">
    <location>
        <begin position="133"/>
        <end position="143"/>
    </location>
</feature>
<proteinExistence type="predicted"/>
<dbReference type="EMBL" id="CP151502">
    <property type="protein sequence ID" value="WZN59937.1"/>
    <property type="molecule type" value="Genomic_DNA"/>
</dbReference>
<dbReference type="Proteomes" id="UP001472866">
    <property type="component" value="Chromosome 02"/>
</dbReference>
<reference evidence="2 3" key="1">
    <citation type="submission" date="2024-03" db="EMBL/GenBank/DDBJ databases">
        <title>Complete genome sequence of the green alga Chloropicon roscoffensis RCC1871.</title>
        <authorList>
            <person name="Lemieux C."/>
            <person name="Pombert J.-F."/>
            <person name="Otis C."/>
            <person name="Turmel M."/>
        </authorList>
    </citation>
    <scope>NUCLEOTIDE SEQUENCE [LARGE SCALE GENOMIC DNA]</scope>
    <source>
        <strain evidence="2 3">RCC1871</strain>
    </source>
</reference>
<feature type="region of interest" description="Disordered" evidence="1">
    <location>
        <begin position="249"/>
        <end position="270"/>
    </location>
</feature>
<feature type="region of interest" description="Disordered" evidence="1">
    <location>
        <begin position="1"/>
        <end position="58"/>
    </location>
</feature>
<name>A0AAX4P0X1_9CHLO</name>
<feature type="region of interest" description="Disordered" evidence="1">
    <location>
        <begin position="121"/>
        <end position="143"/>
    </location>
</feature>
<organism evidence="2 3">
    <name type="scientific">Chloropicon roscoffensis</name>
    <dbReference type="NCBI Taxonomy" id="1461544"/>
    <lineage>
        <taxon>Eukaryota</taxon>
        <taxon>Viridiplantae</taxon>
        <taxon>Chlorophyta</taxon>
        <taxon>Chloropicophyceae</taxon>
        <taxon>Chloropicales</taxon>
        <taxon>Chloropicaceae</taxon>
        <taxon>Chloropicon</taxon>
    </lineage>
</organism>
<feature type="compositionally biased region" description="Polar residues" evidence="1">
    <location>
        <begin position="34"/>
        <end position="58"/>
    </location>
</feature>
<dbReference type="AlphaFoldDB" id="A0AAX4P0X1"/>